<dbReference type="InterPro" id="IPR003741">
    <property type="entry name" value="LUD_dom"/>
</dbReference>
<dbReference type="Gene3D" id="3.40.50.10420">
    <property type="entry name" value="NagB/RpiA/CoA transferase-like"/>
    <property type="match status" value="1"/>
</dbReference>
<sequence>MQPAVLDTGTGQGRRALTLVPDVHVCVVKATQVVATVTDAVALLDPTRPQTWISGPSATSDIELDRVEGVHGPRTLIVILTTSPS</sequence>
<dbReference type="InterPro" id="IPR024185">
    <property type="entry name" value="FTHF_cligase-like_sf"/>
</dbReference>
<feature type="domain" description="LUD" evidence="1">
    <location>
        <begin position="5"/>
        <end position="80"/>
    </location>
</feature>
<dbReference type="SUPFAM" id="SSF100950">
    <property type="entry name" value="NagB/RpiA/CoA transferase-like"/>
    <property type="match status" value="1"/>
</dbReference>
<name>A0A8J7G960_9ACTN</name>
<dbReference type="Pfam" id="PF02589">
    <property type="entry name" value="LUD_dom"/>
    <property type="match status" value="1"/>
</dbReference>
<protein>
    <submittedName>
        <fullName evidence="2">L-lactate utilization protein LutC</fullName>
    </submittedName>
</protein>
<dbReference type="InterPro" id="IPR037171">
    <property type="entry name" value="NagB/RpiA_transferase-like"/>
</dbReference>
<evidence type="ECO:0000259" key="1">
    <source>
        <dbReference type="Pfam" id="PF02589"/>
    </source>
</evidence>
<organism evidence="2 3">
    <name type="scientific">Longispora fulva</name>
    <dbReference type="NCBI Taxonomy" id="619741"/>
    <lineage>
        <taxon>Bacteria</taxon>
        <taxon>Bacillati</taxon>
        <taxon>Actinomycetota</taxon>
        <taxon>Actinomycetes</taxon>
        <taxon>Micromonosporales</taxon>
        <taxon>Micromonosporaceae</taxon>
        <taxon>Longispora</taxon>
    </lineage>
</organism>
<dbReference type="RefSeq" id="WP_233473213.1">
    <property type="nucleotide sequence ID" value="NZ_BONS01000041.1"/>
</dbReference>
<comment type="caution">
    <text evidence="2">The sequence shown here is derived from an EMBL/GenBank/DDBJ whole genome shotgun (WGS) entry which is preliminary data.</text>
</comment>
<dbReference type="Proteomes" id="UP000622552">
    <property type="component" value="Unassembled WGS sequence"/>
</dbReference>
<dbReference type="AlphaFoldDB" id="A0A8J7G960"/>
<keyword evidence="3" id="KW-1185">Reference proteome</keyword>
<reference evidence="2" key="1">
    <citation type="submission" date="2020-11" db="EMBL/GenBank/DDBJ databases">
        <title>Sequencing the genomes of 1000 actinobacteria strains.</title>
        <authorList>
            <person name="Klenk H.-P."/>
        </authorList>
    </citation>
    <scope>NUCLEOTIDE SEQUENCE</scope>
    <source>
        <strain evidence="2">DSM 45356</strain>
    </source>
</reference>
<proteinExistence type="predicted"/>
<dbReference type="EMBL" id="JADOUF010000001">
    <property type="protein sequence ID" value="MBG6133944.1"/>
    <property type="molecule type" value="Genomic_DNA"/>
</dbReference>
<gene>
    <name evidence="2" type="ORF">IW245_000138</name>
</gene>
<dbReference type="PANTHER" id="PTHR43682:SF1">
    <property type="entry name" value="LACTATE UTILIZATION PROTEIN C"/>
    <property type="match status" value="1"/>
</dbReference>
<evidence type="ECO:0000313" key="3">
    <source>
        <dbReference type="Proteomes" id="UP000622552"/>
    </source>
</evidence>
<evidence type="ECO:0000313" key="2">
    <source>
        <dbReference type="EMBL" id="MBG6133944.1"/>
    </source>
</evidence>
<accession>A0A8J7G960</accession>
<dbReference type="PANTHER" id="PTHR43682">
    <property type="entry name" value="LACTATE UTILIZATION PROTEIN C"/>
    <property type="match status" value="1"/>
</dbReference>